<evidence type="ECO:0000256" key="1">
    <source>
        <dbReference type="ARBA" id="ARBA00022603"/>
    </source>
</evidence>
<dbReference type="GO" id="GO:0071770">
    <property type="term" value="P:DIM/DIP cell wall layer assembly"/>
    <property type="evidence" value="ECO:0007669"/>
    <property type="project" value="TreeGrafter"/>
</dbReference>
<gene>
    <name evidence="4" type="ORF">A6A04_12170</name>
</gene>
<dbReference type="GO" id="GO:0008168">
    <property type="term" value="F:methyltransferase activity"/>
    <property type="evidence" value="ECO:0007669"/>
    <property type="project" value="UniProtKB-KW"/>
</dbReference>
<dbReference type="PANTHER" id="PTHR40048">
    <property type="entry name" value="RHAMNOSYL O-METHYLTRANSFERASE"/>
    <property type="match status" value="1"/>
</dbReference>
<dbReference type="Proteomes" id="UP000078428">
    <property type="component" value="Unassembled WGS sequence"/>
</dbReference>
<dbReference type="GO" id="GO:0008610">
    <property type="term" value="P:lipid biosynthetic process"/>
    <property type="evidence" value="ECO:0007669"/>
    <property type="project" value="InterPro"/>
</dbReference>
<dbReference type="SUPFAM" id="SSF48452">
    <property type="entry name" value="TPR-like"/>
    <property type="match status" value="1"/>
</dbReference>
<dbReference type="SMART" id="SM00028">
    <property type="entry name" value="TPR"/>
    <property type="match status" value="3"/>
</dbReference>
<feature type="repeat" description="TPR" evidence="3">
    <location>
        <begin position="105"/>
        <end position="138"/>
    </location>
</feature>
<comment type="caution">
    <text evidence="4">The sequence shown here is derived from an EMBL/GenBank/DDBJ whole genome shotgun (WGS) entry which is preliminary data.</text>
</comment>
<dbReference type="STRING" id="1285242.A6A04_12170"/>
<dbReference type="EMBL" id="LWQT01000028">
    <property type="protein sequence ID" value="OAN54673.1"/>
    <property type="molecule type" value="Genomic_DNA"/>
</dbReference>
<reference evidence="4 5" key="1">
    <citation type="submission" date="2016-04" db="EMBL/GenBank/DDBJ databases">
        <title>Draft genome sequence of freshwater magnetotactic bacteria Magnetospirillum marisnigri SP-1 and Magnetospirillum moscoviense BB-1.</title>
        <authorList>
            <person name="Koziaeva V."/>
            <person name="Dziuba M.V."/>
            <person name="Ivanov T.M."/>
            <person name="Kuznetsov B."/>
            <person name="Grouzdev D.S."/>
        </authorList>
    </citation>
    <scope>NUCLEOTIDE SEQUENCE [LARGE SCALE GENOMIC DNA]</scope>
    <source>
        <strain evidence="4 5">SP-1</strain>
    </source>
</reference>
<dbReference type="InterPro" id="IPR007072">
    <property type="entry name" value="RNMT_CmcI"/>
</dbReference>
<name>A0A178MYC2_9PROT</name>
<dbReference type="Pfam" id="PF13432">
    <property type="entry name" value="TPR_16"/>
    <property type="match status" value="2"/>
</dbReference>
<dbReference type="InterPro" id="IPR029063">
    <property type="entry name" value="SAM-dependent_MTases_sf"/>
</dbReference>
<dbReference type="Pfam" id="PF04989">
    <property type="entry name" value="RMNT_CmcI"/>
    <property type="match status" value="1"/>
</dbReference>
<sequence>MEIPLTEDDIQRLMDMVDSGDAAAVLAECQRDTTKDWVRLYVQGVALATLGRRQEALESVREAIHQNPSDRRPWWTAMHLMQGEASHADFIEFLPSYLERFPGDLQVRNFIGSVFSKEERWAEAQREFNQAIAFDPRQSLAHFGKVVALIGEGRFEDASRALEDGKAMRPRFDAQAAVRLNSEGLALAELGRWSEAAAKFRAAVAAHIEADEAHYNLGVALKQMGAVDFFPFAPLNPMFRRLRDLFYAMSYYENQDPSWRSLNSMWQGRIMQKFPADMMTYHRILWETKPTLIVECGTFDGGSALYYASLFDMVGEGRVVSVDIIHKDGLPHHPRVEYITGSSIAPEIVRRVRNAVRPGDRVMVVLDSNHDRDHVEAELAAYHDLVTSGCYLVVEDSSIDLCPVANTHYQNGGPLYAIADFIGQHPEYVIDRRREQYLTTVAPYGFLYRIPPIPDRGTASAES</sequence>
<dbReference type="Gene3D" id="1.25.40.10">
    <property type="entry name" value="Tetratricopeptide repeat domain"/>
    <property type="match status" value="1"/>
</dbReference>
<keyword evidence="1" id="KW-0489">Methyltransferase</keyword>
<dbReference type="InterPro" id="IPR019734">
    <property type="entry name" value="TPR_rpt"/>
</dbReference>
<keyword evidence="2" id="KW-0808">Transferase</keyword>
<protein>
    <submittedName>
        <fullName evidence="4">Uncharacterized protein</fullName>
    </submittedName>
</protein>
<dbReference type="AlphaFoldDB" id="A0A178MYC2"/>
<evidence type="ECO:0000256" key="2">
    <source>
        <dbReference type="ARBA" id="ARBA00022679"/>
    </source>
</evidence>
<dbReference type="GO" id="GO:0005886">
    <property type="term" value="C:plasma membrane"/>
    <property type="evidence" value="ECO:0007669"/>
    <property type="project" value="TreeGrafter"/>
</dbReference>
<accession>A0A178MYC2</accession>
<proteinExistence type="predicted"/>
<evidence type="ECO:0000256" key="3">
    <source>
        <dbReference type="PROSITE-ProRule" id="PRU00339"/>
    </source>
</evidence>
<dbReference type="PANTHER" id="PTHR40048:SF1">
    <property type="entry name" value="RHAMNOSYL O-METHYLTRANSFERASE"/>
    <property type="match status" value="1"/>
</dbReference>
<evidence type="ECO:0000313" key="4">
    <source>
        <dbReference type="EMBL" id="OAN54673.1"/>
    </source>
</evidence>
<keyword evidence="3" id="KW-0802">TPR repeat</keyword>
<dbReference type="SUPFAM" id="SSF53335">
    <property type="entry name" value="S-adenosyl-L-methionine-dependent methyltransferases"/>
    <property type="match status" value="1"/>
</dbReference>
<dbReference type="PROSITE" id="PS50005">
    <property type="entry name" value="TPR"/>
    <property type="match status" value="1"/>
</dbReference>
<keyword evidence="5" id="KW-1185">Reference proteome</keyword>
<evidence type="ECO:0000313" key="5">
    <source>
        <dbReference type="Proteomes" id="UP000078428"/>
    </source>
</evidence>
<dbReference type="GO" id="GO:0032259">
    <property type="term" value="P:methylation"/>
    <property type="evidence" value="ECO:0007669"/>
    <property type="project" value="UniProtKB-KW"/>
</dbReference>
<dbReference type="InterPro" id="IPR011990">
    <property type="entry name" value="TPR-like_helical_dom_sf"/>
</dbReference>
<organism evidence="4 5">
    <name type="scientific">Paramagnetospirillum marisnigri</name>
    <dbReference type="NCBI Taxonomy" id="1285242"/>
    <lineage>
        <taxon>Bacteria</taxon>
        <taxon>Pseudomonadati</taxon>
        <taxon>Pseudomonadota</taxon>
        <taxon>Alphaproteobacteria</taxon>
        <taxon>Rhodospirillales</taxon>
        <taxon>Magnetospirillaceae</taxon>
        <taxon>Paramagnetospirillum</taxon>
    </lineage>
</organism>
<dbReference type="Gene3D" id="3.40.50.150">
    <property type="entry name" value="Vaccinia Virus protein VP39"/>
    <property type="match status" value="1"/>
</dbReference>